<keyword evidence="2" id="KW-1185">Reference proteome</keyword>
<dbReference type="Proteomes" id="UP001177744">
    <property type="component" value="Unassembled WGS sequence"/>
</dbReference>
<comment type="caution">
    <text evidence="1">The sequence shown here is derived from an EMBL/GenBank/DDBJ whole genome shotgun (WGS) entry which is preliminary data.</text>
</comment>
<protein>
    <submittedName>
        <fullName evidence="1">Uncharacterized protein</fullName>
    </submittedName>
</protein>
<evidence type="ECO:0000313" key="2">
    <source>
        <dbReference type="Proteomes" id="UP001177744"/>
    </source>
</evidence>
<name>A0AA40HMU2_CNENI</name>
<dbReference type="AlphaFoldDB" id="A0AA40HMU2"/>
<organism evidence="1 2">
    <name type="scientific">Cnephaeus nilssonii</name>
    <name type="common">Northern bat</name>
    <name type="synonym">Eptesicus nilssonii</name>
    <dbReference type="NCBI Taxonomy" id="3371016"/>
    <lineage>
        <taxon>Eukaryota</taxon>
        <taxon>Metazoa</taxon>
        <taxon>Chordata</taxon>
        <taxon>Craniata</taxon>
        <taxon>Vertebrata</taxon>
        <taxon>Euteleostomi</taxon>
        <taxon>Mammalia</taxon>
        <taxon>Eutheria</taxon>
        <taxon>Laurasiatheria</taxon>
        <taxon>Chiroptera</taxon>
        <taxon>Yangochiroptera</taxon>
        <taxon>Vespertilionidae</taxon>
        <taxon>Cnephaeus</taxon>
    </lineage>
</organism>
<accession>A0AA40HMU2</accession>
<sequence>MLEEGTYFKLPSHIFFRLEDCMCRIIAKHKGRDTPPPPGNQIIGPVDRGKASICDQSFSHNREFLKK</sequence>
<evidence type="ECO:0000313" key="1">
    <source>
        <dbReference type="EMBL" id="KAK1334132.1"/>
    </source>
</evidence>
<reference evidence="1" key="1">
    <citation type="submission" date="2023-06" db="EMBL/GenBank/DDBJ databases">
        <title>Reference genome for the Northern bat (Eptesicus nilssonii), a most northern bat species.</title>
        <authorList>
            <person name="Laine V.N."/>
            <person name="Pulliainen A.T."/>
            <person name="Lilley T.M."/>
        </authorList>
    </citation>
    <scope>NUCLEOTIDE SEQUENCE</scope>
    <source>
        <strain evidence="1">BLF_Eptnil</strain>
        <tissue evidence="1">Kidney</tissue>
    </source>
</reference>
<dbReference type="EMBL" id="JAULJE010000015">
    <property type="protein sequence ID" value="KAK1334132.1"/>
    <property type="molecule type" value="Genomic_DNA"/>
</dbReference>
<proteinExistence type="predicted"/>
<gene>
    <name evidence="1" type="ORF">QTO34_005132</name>
</gene>